<evidence type="ECO:0000256" key="1">
    <source>
        <dbReference type="ARBA" id="ARBA00022723"/>
    </source>
</evidence>
<protein>
    <recommendedName>
        <fullName evidence="5">MYND-type domain-containing protein</fullName>
    </recommendedName>
</protein>
<evidence type="ECO:0000259" key="5">
    <source>
        <dbReference type="PROSITE" id="PS50865"/>
    </source>
</evidence>
<name>A0AA40F5Y8_9PEZI</name>
<keyword evidence="3" id="KW-0862">Zinc</keyword>
<dbReference type="SUPFAM" id="SSF144232">
    <property type="entry name" value="HIT/MYND zinc finger-like"/>
    <property type="match status" value="1"/>
</dbReference>
<reference evidence="6" key="1">
    <citation type="submission" date="2023-06" db="EMBL/GenBank/DDBJ databases">
        <title>Genome-scale phylogeny and comparative genomics of the fungal order Sordariales.</title>
        <authorList>
            <consortium name="Lawrence Berkeley National Laboratory"/>
            <person name="Hensen N."/>
            <person name="Bonometti L."/>
            <person name="Westerberg I."/>
            <person name="Brannstrom I.O."/>
            <person name="Guillou S."/>
            <person name="Cros-Aarteil S."/>
            <person name="Calhoun S."/>
            <person name="Haridas S."/>
            <person name="Kuo A."/>
            <person name="Mondo S."/>
            <person name="Pangilinan J."/>
            <person name="Riley R."/>
            <person name="LaButti K."/>
            <person name="Andreopoulos B."/>
            <person name="Lipzen A."/>
            <person name="Chen C."/>
            <person name="Yanf M."/>
            <person name="Daum C."/>
            <person name="Ng V."/>
            <person name="Clum A."/>
            <person name="Steindorff A."/>
            <person name="Ohm R."/>
            <person name="Martin F."/>
            <person name="Silar P."/>
            <person name="Natvig D."/>
            <person name="Lalanne C."/>
            <person name="Gautier V."/>
            <person name="Ament-velasquez S.L."/>
            <person name="Kruys A."/>
            <person name="Hutchinson M.I."/>
            <person name="Powell A.J."/>
            <person name="Barry K."/>
            <person name="Miller A.N."/>
            <person name="Grigoriev I.V."/>
            <person name="Debuchy R."/>
            <person name="Gladieux P."/>
            <person name="Thoren M.H."/>
            <person name="Johannesson H."/>
        </authorList>
    </citation>
    <scope>NUCLEOTIDE SEQUENCE</scope>
    <source>
        <strain evidence="6">SMH3187-1</strain>
    </source>
</reference>
<comment type="caution">
    <text evidence="6">The sequence shown here is derived from an EMBL/GenBank/DDBJ whole genome shotgun (WGS) entry which is preliminary data.</text>
</comment>
<evidence type="ECO:0000256" key="4">
    <source>
        <dbReference type="PROSITE-ProRule" id="PRU00134"/>
    </source>
</evidence>
<dbReference type="Gene3D" id="6.10.140.2220">
    <property type="match status" value="1"/>
</dbReference>
<dbReference type="AlphaFoldDB" id="A0AA40F5Y8"/>
<dbReference type="GO" id="GO:0008270">
    <property type="term" value="F:zinc ion binding"/>
    <property type="evidence" value="ECO:0007669"/>
    <property type="project" value="UniProtKB-KW"/>
</dbReference>
<dbReference type="Proteomes" id="UP001172155">
    <property type="component" value="Unassembled WGS sequence"/>
</dbReference>
<evidence type="ECO:0000313" key="7">
    <source>
        <dbReference type="Proteomes" id="UP001172155"/>
    </source>
</evidence>
<evidence type="ECO:0000313" key="6">
    <source>
        <dbReference type="EMBL" id="KAK0751808.1"/>
    </source>
</evidence>
<keyword evidence="1" id="KW-0479">Metal-binding</keyword>
<proteinExistence type="predicted"/>
<evidence type="ECO:0000256" key="3">
    <source>
        <dbReference type="ARBA" id="ARBA00022833"/>
    </source>
</evidence>
<organism evidence="6 7">
    <name type="scientific">Schizothecium vesticola</name>
    <dbReference type="NCBI Taxonomy" id="314040"/>
    <lineage>
        <taxon>Eukaryota</taxon>
        <taxon>Fungi</taxon>
        <taxon>Dikarya</taxon>
        <taxon>Ascomycota</taxon>
        <taxon>Pezizomycotina</taxon>
        <taxon>Sordariomycetes</taxon>
        <taxon>Sordariomycetidae</taxon>
        <taxon>Sordariales</taxon>
        <taxon>Schizotheciaceae</taxon>
        <taxon>Schizothecium</taxon>
    </lineage>
</organism>
<dbReference type="Pfam" id="PF01753">
    <property type="entry name" value="zf-MYND"/>
    <property type="match status" value="1"/>
</dbReference>
<accession>A0AA40F5Y8</accession>
<keyword evidence="2 4" id="KW-0863">Zinc-finger</keyword>
<dbReference type="PROSITE" id="PS50865">
    <property type="entry name" value="ZF_MYND_2"/>
    <property type="match status" value="1"/>
</dbReference>
<gene>
    <name evidence="6" type="ORF">B0T18DRAFT_426392</name>
</gene>
<sequence>MGRWGHRMFEGDQDEDMAAEIGFKISGETPSEEFAWVYFFTTGDPDEKHPDIDAAAVREKLDSGLGDNLFNQYRETENTSGGSLFEEGRLYLVIILAAMMMRCGAKIREEDMQHLREIVPAIPSREGYMWPLCDNGFRGPGKRQFLAALDHYQAGTPRSFVSASCFACGKMNTDLASPLLRCGGCDGPAWFCDKDCQRAYWKHHRKMCGPRKSMMLNV</sequence>
<feature type="domain" description="MYND-type" evidence="5">
    <location>
        <begin position="165"/>
        <end position="208"/>
    </location>
</feature>
<dbReference type="InterPro" id="IPR002893">
    <property type="entry name" value="Znf_MYND"/>
</dbReference>
<evidence type="ECO:0000256" key="2">
    <source>
        <dbReference type="ARBA" id="ARBA00022771"/>
    </source>
</evidence>
<keyword evidence="7" id="KW-1185">Reference proteome</keyword>
<dbReference type="EMBL" id="JAUKUD010000002">
    <property type="protein sequence ID" value="KAK0751808.1"/>
    <property type="molecule type" value="Genomic_DNA"/>
</dbReference>